<accession>X0WCZ7</accession>
<feature type="domain" description="FAD-binding" evidence="1">
    <location>
        <begin position="32"/>
        <end position="118"/>
    </location>
</feature>
<protein>
    <recommendedName>
        <fullName evidence="1">FAD-binding domain-containing protein</fullName>
    </recommendedName>
</protein>
<gene>
    <name evidence="2" type="ORF">S01H1_53052</name>
</gene>
<evidence type="ECO:0000259" key="1">
    <source>
        <dbReference type="Pfam" id="PF01494"/>
    </source>
</evidence>
<dbReference type="SUPFAM" id="SSF51905">
    <property type="entry name" value="FAD/NAD(P)-binding domain"/>
    <property type="match status" value="1"/>
</dbReference>
<dbReference type="InterPro" id="IPR002938">
    <property type="entry name" value="FAD-bd"/>
</dbReference>
<name>X0WCZ7_9ZZZZ</name>
<dbReference type="EMBL" id="BARS01034336">
    <property type="protein sequence ID" value="GAG21082.1"/>
    <property type="molecule type" value="Genomic_DNA"/>
</dbReference>
<dbReference type="InterPro" id="IPR050407">
    <property type="entry name" value="Geranylgeranyl_reductase"/>
</dbReference>
<dbReference type="Pfam" id="PF01494">
    <property type="entry name" value="FAD_binding_3"/>
    <property type="match status" value="1"/>
</dbReference>
<evidence type="ECO:0000313" key="2">
    <source>
        <dbReference type="EMBL" id="GAG21082.1"/>
    </source>
</evidence>
<feature type="non-terminal residue" evidence="2">
    <location>
        <position position="260"/>
    </location>
</feature>
<sequence>HLVEGKFHAAKIHRPSGKTSVLTRNDLEGYLVQRNAFDSFLVDKAKEAGAEVVLGNEIVAIEQLRKGVRALGVGDSYKAHLLVGADGVNGITSKQLDIRHQWSQENVAVCISAEVPLDSSEIERTLTQETEQPQSYIDLYYGFVDWGYGWCFPKHDSLNIGLGCRLDKARGLRDKWEPFLSKMAQEKDIKIKVTEKTSARVPIGGDHGRIIGRRSMLIGDAAGLVSAISGEGISFAIESGHLAADVATEAIKEESPVHIV</sequence>
<dbReference type="PANTHER" id="PTHR42685">
    <property type="entry name" value="GERANYLGERANYL DIPHOSPHATE REDUCTASE"/>
    <property type="match status" value="1"/>
</dbReference>
<feature type="non-terminal residue" evidence="2">
    <location>
        <position position="1"/>
    </location>
</feature>
<comment type="caution">
    <text evidence="2">The sequence shown here is derived from an EMBL/GenBank/DDBJ whole genome shotgun (WGS) entry which is preliminary data.</text>
</comment>
<dbReference type="PANTHER" id="PTHR42685:SF18">
    <property type="entry name" value="DIGERANYLGERANYLGLYCEROPHOSPHOLIPID REDUCTASE"/>
    <property type="match status" value="1"/>
</dbReference>
<dbReference type="AlphaFoldDB" id="X0WCZ7"/>
<dbReference type="InterPro" id="IPR036188">
    <property type="entry name" value="FAD/NAD-bd_sf"/>
</dbReference>
<organism evidence="2">
    <name type="scientific">marine sediment metagenome</name>
    <dbReference type="NCBI Taxonomy" id="412755"/>
    <lineage>
        <taxon>unclassified sequences</taxon>
        <taxon>metagenomes</taxon>
        <taxon>ecological metagenomes</taxon>
    </lineage>
</organism>
<dbReference type="GO" id="GO:0071949">
    <property type="term" value="F:FAD binding"/>
    <property type="evidence" value="ECO:0007669"/>
    <property type="project" value="InterPro"/>
</dbReference>
<reference evidence="2" key="1">
    <citation type="journal article" date="2014" name="Front. Microbiol.">
        <title>High frequency of phylogenetically diverse reductive dehalogenase-homologous genes in deep subseafloor sedimentary metagenomes.</title>
        <authorList>
            <person name="Kawai M."/>
            <person name="Futagami T."/>
            <person name="Toyoda A."/>
            <person name="Takaki Y."/>
            <person name="Nishi S."/>
            <person name="Hori S."/>
            <person name="Arai W."/>
            <person name="Tsubouchi T."/>
            <person name="Morono Y."/>
            <person name="Uchiyama I."/>
            <person name="Ito T."/>
            <person name="Fujiyama A."/>
            <person name="Inagaki F."/>
            <person name="Takami H."/>
        </authorList>
    </citation>
    <scope>NUCLEOTIDE SEQUENCE</scope>
    <source>
        <strain evidence="2">Expedition CK06-06</strain>
    </source>
</reference>
<dbReference type="Gene3D" id="3.50.50.60">
    <property type="entry name" value="FAD/NAD(P)-binding domain"/>
    <property type="match status" value="1"/>
</dbReference>
<proteinExistence type="predicted"/>